<dbReference type="RefSeq" id="XP_009854192.1">
    <property type="nucleotide sequence ID" value="XM_009855890.1"/>
</dbReference>
<evidence type="ECO:0000256" key="1">
    <source>
        <dbReference type="SAM" id="MobiDB-lite"/>
    </source>
</evidence>
<reference evidence="3" key="1">
    <citation type="journal article" date="2011" name="Genetics">
        <title>Massive changes in genome architecture accompany the transition to self-fertility in the filamentous fungus Neurospora tetrasperma.</title>
        <authorList>
            <person name="Ellison C.E."/>
            <person name="Stajich J.E."/>
            <person name="Jacobson D.J."/>
            <person name="Natvig D.O."/>
            <person name="Lapidus A."/>
            <person name="Foster B."/>
            <person name="Aerts A."/>
            <person name="Riley R."/>
            <person name="Lindquist E.A."/>
            <person name="Grigoriev I.V."/>
            <person name="Taylor J.W."/>
        </authorList>
    </citation>
    <scope>NUCLEOTIDE SEQUENCE [LARGE SCALE GENOMIC DNA]</scope>
    <source>
        <strain evidence="3">FGSC 2508 / P0657</strain>
    </source>
</reference>
<feature type="compositionally biased region" description="Basic and acidic residues" evidence="1">
    <location>
        <begin position="1"/>
        <end position="19"/>
    </location>
</feature>
<evidence type="ECO:0000313" key="2">
    <source>
        <dbReference type="EMBL" id="EGO54210.1"/>
    </source>
</evidence>
<dbReference type="KEGG" id="nte:NEUTE1DRAFT118103"/>
<dbReference type="Proteomes" id="UP000008065">
    <property type="component" value="Unassembled WGS sequence"/>
</dbReference>
<proteinExistence type="predicted"/>
<organism evidence="2 3">
    <name type="scientific">Neurospora tetrasperma (strain FGSC 2508 / ATCC MYA-4615 / P0657)</name>
    <dbReference type="NCBI Taxonomy" id="510951"/>
    <lineage>
        <taxon>Eukaryota</taxon>
        <taxon>Fungi</taxon>
        <taxon>Dikarya</taxon>
        <taxon>Ascomycota</taxon>
        <taxon>Pezizomycotina</taxon>
        <taxon>Sordariomycetes</taxon>
        <taxon>Sordariomycetidae</taxon>
        <taxon>Sordariales</taxon>
        <taxon>Sordariaceae</taxon>
        <taxon>Neurospora</taxon>
    </lineage>
</organism>
<sequence length="102" mass="11317">MVMDGKPDRSAEFVREVSHGNEGGFGNKYGRRTEDELVLWGWEGDGTGESGEEGLVLSCAKDSGRKRRRSSGGVGITNHQYFLERKGGKRTFRPKIRRALTG</sequence>
<protein>
    <submittedName>
        <fullName evidence="2">Uncharacterized protein</fullName>
    </submittedName>
</protein>
<keyword evidence="3" id="KW-1185">Reference proteome</keyword>
<dbReference type="VEuPathDB" id="FungiDB:NEUTE1DRAFT_118103"/>
<gene>
    <name evidence="2" type="ORF">NEUTE1DRAFT_118103</name>
</gene>
<accession>F8MWT9</accession>
<dbReference type="AlphaFoldDB" id="F8MWT9"/>
<dbReference type="EMBL" id="GL891307">
    <property type="protein sequence ID" value="EGO54210.1"/>
    <property type="molecule type" value="Genomic_DNA"/>
</dbReference>
<dbReference type="HOGENOM" id="CLU_2278232_0_0_1"/>
<feature type="region of interest" description="Disordered" evidence="1">
    <location>
        <begin position="1"/>
        <end position="29"/>
    </location>
</feature>
<feature type="non-terminal residue" evidence="2">
    <location>
        <position position="1"/>
    </location>
</feature>
<name>F8MWT9_NEUT8</name>
<evidence type="ECO:0000313" key="3">
    <source>
        <dbReference type="Proteomes" id="UP000008065"/>
    </source>
</evidence>
<dbReference type="GeneID" id="20823467"/>